<organism evidence="1 2">
    <name type="scientific">Bacillus taeanensis</name>
    <dbReference type="NCBI Taxonomy" id="273032"/>
    <lineage>
        <taxon>Bacteria</taxon>
        <taxon>Bacillati</taxon>
        <taxon>Bacillota</taxon>
        <taxon>Bacilli</taxon>
        <taxon>Bacillales</taxon>
        <taxon>Bacillaceae</taxon>
        <taxon>Bacillus</taxon>
    </lineage>
</organism>
<keyword evidence="2" id="KW-1185">Reference proteome</keyword>
<dbReference type="AlphaFoldDB" id="A0A366XWY9"/>
<evidence type="ECO:0000313" key="2">
    <source>
        <dbReference type="Proteomes" id="UP000253314"/>
    </source>
</evidence>
<evidence type="ECO:0000313" key="1">
    <source>
        <dbReference type="EMBL" id="RBW70156.1"/>
    </source>
</evidence>
<accession>A0A366XWY9</accession>
<protein>
    <submittedName>
        <fullName evidence="1">Uncharacterized protein</fullName>
    </submittedName>
</protein>
<comment type="caution">
    <text evidence="1">The sequence shown here is derived from an EMBL/GenBank/DDBJ whole genome shotgun (WGS) entry which is preliminary data.</text>
</comment>
<reference evidence="1 2" key="1">
    <citation type="submission" date="2018-07" db="EMBL/GenBank/DDBJ databases">
        <title>Lottiidibacillus patelloidae gen. nov., sp. nov., isolated from the intestinal tract of a marine limpet and the reclassification of B. taeanensis BH030017T, B. algicola KMM 3737T and B. hwajinpoensis SW-72T as genus Lottiidibacillus.</title>
        <authorList>
            <person name="Liu R."/>
            <person name="Huang Z."/>
        </authorList>
    </citation>
    <scope>NUCLEOTIDE SEQUENCE [LARGE SCALE GENOMIC DNA]</scope>
    <source>
        <strain evidence="1 2">BH030017</strain>
    </source>
</reference>
<dbReference type="Proteomes" id="UP000253314">
    <property type="component" value="Unassembled WGS sequence"/>
</dbReference>
<proteinExistence type="predicted"/>
<sequence length="205" mass="23486">MKIKTVEIEQLIKDKKAIIDLKKVICQNTYDVFACIKNSFKELLDQESEDISLNEENDHNIIFKVYNTTIGCAIVDGVSMLNDSKLISEEMIEQINAKNLREIVYDTDYNKFLTGMIAVYVKEEGSKNVTASKFYVNHNKTTMYKSEIGLTTIHHVEADRLEEMLPAIIHSNIENALFQGFSQWDDSSQAFKDPSELKKSKKIGF</sequence>
<name>A0A366XWY9_9BACI</name>
<dbReference type="EMBL" id="QOCW01000006">
    <property type="protein sequence ID" value="RBW70156.1"/>
    <property type="molecule type" value="Genomic_DNA"/>
</dbReference>
<dbReference type="RefSeq" id="WP_113805449.1">
    <property type="nucleotide sequence ID" value="NZ_QOCW01000006.1"/>
</dbReference>
<gene>
    <name evidence="1" type="ORF">DS031_08180</name>
</gene>